<feature type="region of interest" description="Disordered" evidence="2">
    <location>
        <begin position="136"/>
        <end position="173"/>
    </location>
</feature>
<keyword evidence="4" id="KW-1185">Reference proteome</keyword>
<feature type="compositionally biased region" description="Low complexity" evidence="2">
    <location>
        <begin position="555"/>
        <end position="569"/>
    </location>
</feature>
<evidence type="ECO:0000256" key="1">
    <source>
        <dbReference type="SAM" id="Coils"/>
    </source>
</evidence>
<dbReference type="Proteomes" id="UP001485043">
    <property type="component" value="Unassembled WGS sequence"/>
</dbReference>
<sequence length="838" mass="86962">MSRSAHLPIRSEQGRPPEGPRAHGNGPLGQGPRGVEGPWAAGHMRGQRPTQFHGPPAGSQGIGRGPQLQQWGQAAQALNPAQQQQLLQYGSAHLQQGASLSQQQRQQLQLMLQGVERGGMGQGLGNGMLGLPAQRGAPPAGPPGMNGMWAGPPGNQSALPPPPRLSTGPSHRPMNGAHARPVGNSLMGGMGHMSTLPLPPNFEKLLHQGGLGALPLPPGMSNGNVPSMSGLPSGKRHLPADALASGGPPSSKPRLDGSLPLPLGHPRAWPSSDARRPHAGHALIDGRPMLAGEDEGLGTLDGGRRASHGGMHRQPAGPRPPHGPPHAMPPDWDQAQPAALGGGLAGAALGKPDKFLKEQAAVVQREEAQLEAERKKQEVQAKIEAQREENRRIIEEQKLKQQQQLAAEKAAEEERKKRAEIALMRRRIALLEAQQKQKAGADGKSAVPAAAAPSAAPPSAAAPPAGAPANEPQKAGEPAAIAATAAAAAAAAAPKGHPTPAARVSDPSQIQPTATGDAPQVRRPAASDASPVEPTPVGPTDKPDAIRGAAATESGPLPVGGIPGEVPEPATMSTASQLPLQAYPIFSSQPQPATNGQPEAGASAMAAMADQIEPAGSPSAEPDKPSGKEKHRQRSKSKHRHKEKSEKAGKEHRRKRKHRSRTRSRSKDVQQSVGVADALPAAVQDLPTDQAEPGPEPAGGGLETASTQPAGAALAAVATGSDLRERLIALRQAKAAAKAAAPADAAARAGSSLRSLVSLTAADGGRGSEPAEQGRKHQYERPSNPDELEQHRAAHETKPSTHGEHDRSRSRHRQNSSRAAPQRPSSTSHAKMERHHHR</sequence>
<feature type="region of interest" description="Disordered" evidence="2">
    <location>
        <begin position="434"/>
        <end position="715"/>
    </location>
</feature>
<feature type="compositionally biased region" description="Polar residues" evidence="2">
    <location>
        <begin position="586"/>
        <end position="597"/>
    </location>
</feature>
<evidence type="ECO:0000256" key="2">
    <source>
        <dbReference type="SAM" id="MobiDB-lite"/>
    </source>
</evidence>
<evidence type="ECO:0000313" key="3">
    <source>
        <dbReference type="EMBL" id="KAK9856116.1"/>
    </source>
</evidence>
<feature type="compositionally biased region" description="Pro residues" evidence="2">
    <location>
        <begin position="317"/>
        <end position="328"/>
    </location>
</feature>
<accession>A0AAW1SRG1</accession>
<dbReference type="EMBL" id="JALJOV010001027">
    <property type="protein sequence ID" value="KAK9856116.1"/>
    <property type="molecule type" value="Genomic_DNA"/>
</dbReference>
<reference evidence="3 4" key="1">
    <citation type="journal article" date="2024" name="Nat. Commun.">
        <title>Phylogenomics reveals the evolutionary origins of lichenization in chlorophyte algae.</title>
        <authorList>
            <person name="Puginier C."/>
            <person name="Libourel C."/>
            <person name="Otte J."/>
            <person name="Skaloud P."/>
            <person name="Haon M."/>
            <person name="Grisel S."/>
            <person name="Petersen M."/>
            <person name="Berrin J.G."/>
            <person name="Delaux P.M."/>
            <person name="Dal Grande F."/>
            <person name="Keller J."/>
        </authorList>
    </citation>
    <scope>NUCLEOTIDE SEQUENCE [LARGE SCALE GENOMIC DNA]</scope>
    <source>
        <strain evidence="3 4">SAG 2523</strain>
    </source>
</reference>
<feature type="compositionally biased region" description="Low complexity" evidence="2">
    <location>
        <begin position="733"/>
        <end position="749"/>
    </location>
</feature>
<feature type="compositionally biased region" description="Basic residues" evidence="2">
    <location>
        <begin position="629"/>
        <end position="642"/>
    </location>
</feature>
<feature type="compositionally biased region" description="Basic residues" evidence="2">
    <location>
        <begin position="650"/>
        <end position="664"/>
    </location>
</feature>
<gene>
    <name evidence="3" type="ORF">WJX84_012237</name>
</gene>
<feature type="compositionally biased region" description="Basic and acidic residues" evidence="2">
    <location>
        <begin position="772"/>
        <end position="807"/>
    </location>
</feature>
<feature type="compositionally biased region" description="Low complexity" evidence="2">
    <location>
        <begin position="440"/>
        <end position="502"/>
    </location>
</feature>
<feature type="compositionally biased region" description="Low complexity" evidence="2">
    <location>
        <begin position="136"/>
        <end position="154"/>
    </location>
</feature>
<feature type="region of interest" description="Disordered" evidence="2">
    <location>
        <begin position="760"/>
        <end position="838"/>
    </location>
</feature>
<dbReference type="AlphaFoldDB" id="A0AAW1SRG1"/>
<feature type="compositionally biased region" description="Basic and acidic residues" evidence="2">
    <location>
        <begin position="12"/>
        <end position="21"/>
    </location>
</feature>
<feature type="region of interest" description="Disordered" evidence="2">
    <location>
        <begin position="217"/>
        <end position="346"/>
    </location>
</feature>
<proteinExistence type="predicted"/>
<comment type="caution">
    <text evidence="3">The sequence shown here is derived from an EMBL/GenBank/DDBJ whole genome shotgun (WGS) entry which is preliminary data.</text>
</comment>
<name>A0AAW1SRG1_9CHLO</name>
<keyword evidence="1" id="KW-0175">Coiled coil</keyword>
<organism evidence="3 4">
    <name type="scientific">Apatococcus fuscideae</name>
    <dbReference type="NCBI Taxonomy" id="2026836"/>
    <lineage>
        <taxon>Eukaryota</taxon>
        <taxon>Viridiplantae</taxon>
        <taxon>Chlorophyta</taxon>
        <taxon>core chlorophytes</taxon>
        <taxon>Trebouxiophyceae</taxon>
        <taxon>Chlorellales</taxon>
        <taxon>Chlorellaceae</taxon>
        <taxon>Apatococcus</taxon>
    </lineage>
</organism>
<feature type="region of interest" description="Disordered" evidence="2">
    <location>
        <begin position="733"/>
        <end position="752"/>
    </location>
</feature>
<feature type="region of interest" description="Disordered" evidence="2">
    <location>
        <begin position="1"/>
        <end position="68"/>
    </location>
</feature>
<feature type="coiled-coil region" evidence="1">
    <location>
        <begin position="353"/>
        <end position="434"/>
    </location>
</feature>
<feature type="compositionally biased region" description="Low complexity" evidence="2">
    <location>
        <begin position="600"/>
        <end position="609"/>
    </location>
</feature>
<protein>
    <submittedName>
        <fullName evidence="3">Uncharacterized protein</fullName>
    </submittedName>
</protein>
<evidence type="ECO:0000313" key="4">
    <source>
        <dbReference type="Proteomes" id="UP001485043"/>
    </source>
</evidence>